<reference evidence="2" key="1">
    <citation type="submission" date="2016-12" db="EMBL/GenBank/DDBJ databases">
        <authorList>
            <person name="Brunel B."/>
        </authorList>
    </citation>
    <scope>NUCLEOTIDE SEQUENCE [LARGE SCALE GENOMIC DNA]</scope>
</reference>
<proteinExistence type="predicted"/>
<dbReference type="AlphaFoldDB" id="A0A2P9AAS5"/>
<dbReference type="InterPro" id="IPR014710">
    <property type="entry name" value="RmlC-like_jellyroll"/>
</dbReference>
<organism evidence="1 2">
    <name type="scientific">Mesorhizobium delmotii</name>
    <dbReference type="NCBI Taxonomy" id="1631247"/>
    <lineage>
        <taxon>Bacteria</taxon>
        <taxon>Pseudomonadati</taxon>
        <taxon>Pseudomonadota</taxon>
        <taxon>Alphaproteobacteria</taxon>
        <taxon>Hyphomicrobiales</taxon>
        <taxon>Phyllobacteriaceae</taxon>
        <taxon>Mesorhizobium</taxon>
    </lineage>
</organism>
<keyword evidence="2" id="KW-1185">Reference proteome</keyword>
<protein>
    <recommendedName>
        <fullName evidence="3">(S)-ureidoglycine aminohydrolase cupin domain-containing protein</fullName>
    </recommendedName>
</protein>
<evidence type="ECO:0000313" key="1">
    <source>
        <dbReference type="EMBL" id="SJM28197.1"/>
    </source>
</evidence>
<dbReference type="Gene3D" id="2.60.120.10">
    <property type="entry name" value="Jelly Rolls"/>
    <property type="match status" value="1"/>
</dbReference>
<accession>A0A2P9AAS5</accession>
<sequence>MTLHGPDGAAKDVGPGELLVLPLGWEGEWTIHEKTRKLYILHPV</sequence>
<dbReference type="EMBL" id="FUIG01000013">
    <property type="protein sequence ID" value="SJM28197.1"/>
    <property type="molecule type" value="Genomic_DNA"/>
</dbReference>
<evidence type="ECO:0008006" key="3">
    <source>
        <dbReference type="Google" id="ProtNLM"/>
    </source>
</evidence>
<name>A0A2P9AAS5_9HYPH</name>
<evidence type="ECO:0000313" key="2">
    <source>
        <dbReference type="Proteomes" id="UP000245698"/>
    </source>
</evidence>
<dbReference type="Proteomes" id="UP000245698">
    <property type="component" value="Unassembled WGS sequence"/>
</dbReference>
<gene>
    <name evidence="1" type="ORF">BQ8482_110127</name>
</gene>